<dbReference type="InterPro" id="IPR044023">
    <property type="entry name" value="Ig_7"/>
</dbReference>
<dbReference type="Gene3D" id="2.60.40.740">
    <property type="match status" value="1"/>
</dbReference>
<evidence type="ECO:0000313" key="5">
    <source>
        <dbReference type="EMBL" id="MDO1451231.1"/>
    </source>
</evidence>
<feature type="domain" description="Ig-like" evidence="3">
    <location>
        <begin position="1176"/>
        <end position="1254"/>
    </location>
</feature>
<reference evidence="5" key="1">
    <citation type="submission" date="2023-07" db="EMBL/GenBank/DDBJ databases">
        <title>The genome sequence of Rhodocytophaga aerolata KACC 12507.</title>
        <authorList>
            <person name="Zhang X."/>
        </authorList>
    </citation>
    <scope>NUCLEOTIDE SEQUENCE</scope>
    <source>
        <strain evidence="5">KACC 12507</strain>
    </source>
</reference>
<accession>A0ABT8RGJ8</accession>
<organism evidence="5 6">
    <name type="scientific">Rhodocytophaga aerolata</name>
    <dbReference type="NCBI Taxonomy" id="455078"/>
    <lineage>
        <taxon>Bacteria</taxon>
        <taxon>Pseudomonadati</taxon>
        <taxon>Bacteroidota</taxon>
        <taxon>Cytophagia</taxon>
        <taxon>Cytophagales</taxon>
        <taxon>Rhodocytophagaceae</taxon>
        <taxon>Rhodocytophaga</taxon>
    </lineage>
</organism>
<dbReference type="InterPro" id="IPR055353">
    <property type="entry name" value="DUF7619"/>
</dbReference>
<dbReference type="InterPro" id="IPR026444">
    <property type="entry name" value="Secre_tail"/>
</dbReference>
<keyword evidence="1" id="KW-0732">Signal</keyword>
<dbReference type="Pfam" id="PF24595">
    <property type="entry name" value="DUF7619"/>
    <property type="match status" value="1"/>
</dbReference>
<evidence type="ECO:0000259" key="2">
    <source>
        <dbReference type="Pfam" id="PF18962"/>
    </source>
</evidence>
<dbReference type="RefSeq" id="WP_302042031.1">
    <property type="nucleotide sequence ID" value="NZ_JAUKPO010000048.1"/>
</dbReference>
<feature type="domain" description="Secretion system C-terminal sorting" evidence="2">
    <location>
        <begin position="1330"/>
        <end position="1403"/>
    </location>
</feature>
<gene>
    <name evidence="5" type="ORF">Q0590_33465</name>
</gene>
<evidence type="ECO:0000259" key="4">
    <source>
        <dbReference type="Pfam" id="PF24595"/>
    </source>
</evidence>
<dbReference type="EMBL" id="JAUKPO010000048">
    <property type="protein sequence ID" value="MDO1451231.1"/>
    <property type="molecule type" value="Genomic_DNA"/>
</dbReference>
<feature type="chain" id="PRO_5045605534" evidence="1">
    <location>
        <begin position="24"/>
        <end position="1405"/>
    </location>
</feature>
<dbReference type="Proteomes" id="UP001168528">
    <property type="component" value="Unassembled WGS sequence"/>
</dbReference>
<dbReference type="NCBIfam" id="TIGR04183">
    <property type="entry name" value="Por_Secre_tail"/>
    <property type="match status" value="1"/>
</dbReference>
<dbReference type="Pfam" id="PF18962">
    <property type="entry name" value="Por_Secre_tail"/>
    <property type="match status" value="1"/>
</dbReference>
<comment type="caution">
    <text evidence="5">The sequence shown here is derived from an EMBL/GenBank/DDBJ whole genome shotgun (WGS) entry which is preliminary data.</text>
</comment>
<sequence>MRKLYLAFCVLLACWLLPENSLGQDFEWVKKITPVPEWKRVKDRQYLNLTSAWADLVGTDTQGNVFVAGGVRDSTKVNIDGTAPMYFPNSGFYVAKYDKLGQVIWARYIGGGSLNAERSGQLKGLSIDKMGNFFLTGYISDTSVTFKGIHKEVRLSNPDNFQVGFLVKFDNQGELLWGKSFKHSHTPGTALATDRNGNVCVVGSFPQNGVSFDENNSIPFRWNTNNFYLAKYNTTGKLLWFRTGTGTIGDYRFVSMDTPGNVYLGGSFYNQATFEQDNQELVLKTNTITNIFLAKYGLDGQLAWAKQIGSGGKPQTNGNTNWAICSGITTDLSGSAVYMSGYHTDSVTFEAGKLNQMSLPAKQVFVARFNQDGNLVWLKGFDANSNDFGPKITSDGQTNLYLTGPYHKHITFNKGLDDELTLNSEQTKFYHSFIAKFNTNGNFGWAVVAKGDSGVYIRDLTARGGHIYAVGEYHGKSQFGNINVEPVPVPSGVYISQNNVVLDVAEIGFQYTNNMIRGNVYEDENGDGKKDVSDKPLGNIIIKAEPGPYYTSTDSLGNYILYVDKGNFTVSQQLPDDGKSIWIKQSYPQLPDTYQLIFNHTGQDTTGFDFGNQVTKVPSLRVEVATDRRRRCFRSNTTVHYRNDGYMAASNVQVQVTYPKYVIPLSSSTAWSSQKDSLLIFDIGTLQPGQQGTITLIDSVFCGNEAIRGLTQCVKAIITPKNGSPTPDPRWDKSDLELKALCKDNGFVRLTLLNSGTGAMADSAFYRIYLDAVKVFESKYKLASKDSLTLEVPVNGKTIRLEADLRPYHPNSNRRPSITLEGCGGADKVNISKGFVNQLPPDDMPEETALSCLEILDSYDPNDKQVSPQGVGQNHIIAKGQTLEYLIRFQNTGTDVAYTVTIQDTLDEHLDIATLQIGAASHPFSWRVSGKGKPFITWNFKDINLPDSSSNEHQSHGYVRFRISQKPETELGTTITNQAAITFDFNSPVLTNLTVNTVGDIPQALSSVPVDVCQGNYPTQAYAGEDILLQTIGTTALQANAPQKGRGRWKLISGKGTIADPANPQSMVTNLGAEKNILEWTITLCDSISRSRVTVERVIPLPEIPYPTVIVCVGETISLLASGTNLIWYADEQLTRKLGQGSNLHPATGGDFYVTQTIDGYESQPAKVTARVQSRPTPPVVTGPARLYCQGEKIEPLQANGEGIRWYADSRLMQLLSTGAAFQPAITTSATFYATQTVAGCQGEAISVQVIIQPAKVSLQMKGDTLIAPLADAYQWYFEDQILTNATAQWLLARNTGNYHVELKKESCMASSDSVYLSIHIPAGTLKFAPNPSPDRVLVELVANATGRVEVRLLNTLGQLVQQAIWQKPTTILNQELEIRHLARGVYLVEVSTSEGVLVKKLVKN</sequence>
<dbReference type="NCBIfam" id="TIGR01451">
    <property type="entry name" value="B_ant_repeat"/>
    <property type="match status" value="1"/>
</dbReference>
<protein>
    <submittedName>
        <fullName evidence="5">T9SS type A sorting domain-containing protein</fullName>
    </submittedName>
</protein>
<dbReference type="Pfam" id="PF19081">
    <property type="entry name" value="Ig_7"/>
    <property type="match status" value="1"/>
</dbReference>
<dbReference type="InterPro" id="IPR047589">
    <property type="entry name" value="DUF11_rpt"/>
</dbReference>
<dbReference type="PANTHER" id="PTHR35580:SF1">
    <property type="entry name" value="PHYTASE-LIKE DOMAIN-CONTAINING PROTEIN"/>
    <property type="match status" value="1"/>
</dbReference>
<proteinExistence type="predicted"/>
<keyword evidence="6" id="KW-1185">Reference proteome</keyword>
<evidence type="ECO:0000259" key="3">
    <source>
        <dbReference type="Pfam" id="PF19081"/>
    </source>
</evidence>
<dbReference type="PANTHER" id="PTHR35580">
    <property type="entry name" value="CELL SURFACE GLYCOPROTEIN (S-LAYER PROTEIN)-LIKE PROTEIN"/>
    <property type="match status" value="1"/>
</dbReference>
<dbReference type="InterPro" id="IPR052918">
    <property type="entry name" value="Motility_Chemotaxis_Reg"/>
</dbReference>
<evidence type="ECO:0000256" key="1">
    <source>
        <dbReference type="SAM" id="SignalP"/>
    </source>
</evidence>
<name>A0ABT8RGJ8_9BACT</name>
<evidence type="ECO:0000313" key="6">
    <source>
        <dbReference type="Proteomes" id="UP001168528"/>
    </source>
</evidence>
<feature type="signal peptide" evidence="1">
    <location>
        <begin position="1"/>
        <end position="23"/>
    </location>
</feature>
<feature type="domain" description="DUF7619" evidence="4">
    <location>
        <begin position="860"/>
        <end position="996"/>
    </location>
</feature>